<name>A0AAU0EYW0_9FLAO</name>
<dbReference type="KEGG" id="bpor:BPO_0840"/>
<evidence type="ECO:0000256" key="1">
    <source>
        <dbReference type="SAM" id="Phobius"/>
    </source>
</evidence>
<dbReference type="Proteomes" id="UP001432059">
    <property type="component" value="Chromosome"/>
</dbReference>
<keyword evidence="1" id="KW-1133">Transmembrane helix</keyword>
<accession>A0AAU0EYW0</accession>
<gene>
    <name evidence="2" type="ORF">BPO_0840</name>
</gene>
<dbReference type="AlphaFoldDB" id="A0AAU0EYW0"/>
<protein>
    <submittedName>
        <fullName evidence="2">Uncharacterized protein</fullName>
    </submittedName>
</protein>
<keyword evidence="3" id="KW-1185">Reference proteome</keyword>
<sequence>MSKFFGIEYRLVLRDRIIVMKKIIYIVASIVFLVFFLITFFKEGKNIDDLKQEELSYKQLPKEVKKELQNIFLKGYTDDIIVIETGQYKKSIVKTGPWIDYVLLENTNTKALYRIARDLPYPYIIYRNKLYLSKHHNVIMINSNNIFLSNYIEYILE</sequence>
<feature type="transmembrane region" description="Helical" evidence="1">
    <location>
        <begin position="23"/>
        <end position="41"/>
    </location>
</feature>
<reference evidence="2" key="1">
    <citation type="submission" date="2023-10" db="EMBL/GenBank/DDBJ databases">
        <title>Characterization and whole genome sequencing of a novel strain of Bergeyella porcorum QD2021 isolated from pig.</title>
        <authorList>
            <person name="Liu G."/>
            <person name="Chen C."/>
            <person name="Han X."/>
        </authorList>
    </citation>
    <scope>NUCLEOTIDE SEQUENCE</scope>
    <source>
        <strain evidence="2">QD2021</strain>
    </source>
</reference>
<proteinExistence type="predicted"/>
<dbReference type="EMBL" id="CP136426">
    <property type="protein sequence ID" value="WOC51487.1"/>
    <property type="molecule type" value="Genomic_DNA"/>
</dbReference>
<evidence type="ECO:0000313" key="2">
    <source>
        <dbReference type="EMBL" id="WOC51487.1"/>
    </source>
</evidence>
<keyword evidence="1" id="KW-0812">Transmembrane</keyword>
<evidence type="ECO:0000313" key="3">
    <source>
        <dbReference type="Proteomes" id="UP001432059"/>
    </source>
</evidence>
<organism evidence="2 3">
    <name type="scientific">Bergeyella porcorum</name>
    <dbReference type="NCBI Taxonomy" id="1735111"/>
    <lineage>
        <taxon>Bacteria</taxon>
        <taxon>Pseudomonadati</taxon>
        <taxon>Bacteroidota</taxon>
        <taxon>Flavobacteriia</taxon>
        <taxon>Flavobacteriales</taxon>
        <taxon>Weeksellaceae</taxon>
        <taxon>Bergeyella</taxon>
    </lineage>
</organism>
<keyword evidence="1" id="KW-0472">Membrane</keyword>